<dbReference type="InterPro" id="IPR013785">
    <property type="entry name" value="Aldolase_TIM"/>
</dbReference>
<dbReference type="PANTHER" id="PTHR43665:SF1">
    <property type="entry name" value="ISOPENTENYL-DIPHOSPHATE DELTA-ISOMERASE"/>
    <property type="match status" value="1"/>
</dbReference>
<evidence type="ECO:0000256" key="7">
    <source>
        <dbReference type="ARBA" id="ARBA00022857"/>
    </source>
</evidence>
<dbReference type="EMBL" id="AUZY01004515">
    <property type="protein sequence ID" value="EQD62807.1"/>
    <property type="molecule type" value="Genomic_DNA"/>
</dbReference>
<comment type="subunit">
    <text evidence="10">Homooctamer. Dimer of tetramers.</text>
</comment>
<dbReference type="PANTHER" id="PTHR43665">
    <property type="entry name" value="ISOPENTENYL-DIPHOSPHATE DELTA-ISOMERASE"/>
    <property type="match status" value="1"/>
</dbReference>
<evidence type="ECO:0000256" key="8">
    <source>
        <dbReference type="ARBA" id="ARBA00023229"/>
    </source>
</evidence>
<dbReference type="Pfam" id="PF01070">
    <property type="entry name" value="FMN_dh"/>
    <property type="match status" value="1"/>
</dbReference>
<keyword evidence="5" id="KW-0479">Metal-binding</keyword>
<reference evidence="12" key="2">
    <citation type="journal article" date="2014" name="ISME J.">
        <title>Microbial stratification in low pH oxic and suboxic macroscopic growths along an acid mine drainage.</title>
        <authorList>
            <person name="Mendez-Garcia C."/>
            <person name="Mesa V."/>
            <person name="Sprenger R.R."/>
            <person name="Richter M."/>
            <person name="Diez M.S."/>
            <person name="Solano J."/>
            <person name="Bargiela R."/>
            <person name="Golyshina O.V."/>
            <person name="Manteca A."/>
            <person name="Ramos J.L."/>
            <person name="Gallego J.R."/>
            <person name="Llorente I."/>
            <person name="Martins Dos Santos V.A."/>
            <person name="Jensen O.N."/>
            <person name="Pelaez A.I."/>
            <person name="Sanchez J."/>
            <person name="Ferrer M."/>
        </authorList>
    </citation>
    <scope>NUCLEOTIDE SEQUENCE</scope>
</reference>
<dbReference type="GO" id="GO:0008299">
    <property type="term" value="P:isoprenoid biosynthetic process"/>
    <property type="evidence" value="ECO:0007669"/>
    <property type="project" value="UniProtKB-KW"/>
</dbReference>
<proteinExistence type="predicted"/>
<dbReference type="GO" id="GO:0004452">
    <property type="term" value="F:isopentenyl-diphosphate delta-isomerase activity"/>
    <property type="evidence" value="ECO:0007669"/>
    <property type="project" value="InterPro"/>
</dbReference>
<dbReference type="InterPro" id="IPR000262">
    <property type="entry name" value="FMN-dep_DH"/>
</dbReference>
<dbReference type="GO" id="GO:0016491">
    <property type="term" value="F:oxidoreductase activity"/>
    <property type="evidence" value="ECO:0007669"/>
    <property type="project" value="InterPro"/>
</dbReference>
<dbReference type="GO" id="GO:0010181">
    <property type="term" value="F:FMN binding"/>
    <property type="evidence" value="ECO:0007669"/>
    <property type="project" value="InterPro"/>
</dbReference>
<keyword evidence="3" id="KW-0285">Flavoprotein</keyword>
<dbReference type="AlphaFoldDB" id="T1AZ26"/>
<name>T1AZ26_9ZZZZ</name>
<keyword evidence="8" id="KW-0414">Isoprene biosynthesis</keyword>
<evidence type="ECO:0000259" key="11">
    <source>
        <dbReference type="Pfam" id="PF01070"/>
    </source>
</evidence>
<evidence type="ECO:0000256" key="2">
    <source>
        <dbReference type="ARBA" id="ARBA00022490"/>
    </source>
</evidence>
<sequence>RSGLDLARAIRMGANAGGFARSLLDGADTSFENLDANIRTIIRELKTAMLLTGSREIKELKNRKAIIHGELKEWMEQYAGKS</sequence>
<comment type="caution">
    <text evidence="12">The sequence shown here is derived from an EMBL/GenBank/DDBJ whole genome shotgun (WGS) entry which is preliminary data.</text>
</comment>
<dbReference type="SUPFAM" id="SSF51395">
    <property type="entry name" value="FMN-linked oxidoreductases"/>
    <property type="match status" value="1"/>
</dbReference>
<dbReference type="InterPro" id="IPR011179">
    <property type="entry name" value="IPdP_isomerase"/>
</dbReference>
<feature type="domain" description="FMN-dependent dehydrogenase" evidence="11">
    <location>
        <begin position="1"/>
        <end position="63"/>
    </location>
</feature>
<accession>T1AZ26</accession>
<feature type="non-terminal residue" evidence="12">
    <location>
        <position position="1"/>
    </location>
</feature>
<keyword evidence="2" id="KW-0963">Cytoplasm</keyword>
<keyword evidence="6" id="KW-0460">Magnesium</keyword>
<keyword evidence="7" id="KW-0521">NADP</keyword>
<reference evidence="12" key="1">
    <citation type="submission" date="2013-08" db="EMBL/GenBank/DDBJ databases">
        <authorList>
            <person name="Mendez C."/>
            <person name="Richter M."/>
            <person name="Ferrer M."/>
            <person name="Sanchez J."/>
        </authorList>
    </citation>
    <scope>NUCLEOTIDE SEQUENCE</scope>
</reference>
<protein>
    <submittedName>
        <fullName evidence="12">Isopentenyl pyrophosphate isomerase</fullName>
    </submittedName>
</protein>
<dbReference type="Gene3D" id="3.20.20.70">
    <property type="entry name" value="Aldolase class I"/>
    <property type="match status" value="1"/>
</dbReference>
<evidence type="ECO:0000256" key="1">
    <source>
        <dbReference type="ARBA" id="ARBA00001917"/>
    </source>
</evidence>
<evidence type="ECO:0000256" key="4">
    <source>
        <dbReference type="ARBA" id="ARBA00022643"/>
    </source>
</evidence>
<evidence type="ECO:0000256" key="9">
    <source>
        <dbReference type="ARBA" id="ARBA00023235"/>
    </source>
</evidence>
<keyword evidence="9 12" id="KW-0413">Isomerase</keyword>
<evidence type="ECO:0000313" key="12">
    <source>
        <dbReference type="EMBL" id="EQD62807.1"/>
    </source>
</evidence>
<evidence type="ECO:0000256" key="3">
    <source>
        <dbReference type="ARBA" id="ARBA00022630"/>
    </source>
</evidence>
<organism evidence="12">
    <name type="scientific">mine drainage metagenome</name>
    <dbReference type="NCBI Taxonomy" id="410659"/>
    <lineage>
        <taxon>unclassified sequences</taxon>
        <taxon>metagenomes</taxon>
        <taxon>ecological metagenomes</taxon>
    </lineage>
</organism>
<keyword evidence="4" id="KW-0288">FMN</keyword>
<comment type="cofactor">
    <cofactor evidence="1">
        <name>FMN</name>
        <dbReference type="ChEBI" id="CHEBI:58210"/>
    </cofactor>
</comment>
<dbReference type="GO" id="GO:0046872">
    <property type="term" value="F:metal ion binding"/>
    <property type="evidence" value="ECO:0007669"/>
    <property type="project" value="UniProtKB-KW"/>
</dbReference>
<evidence type="ECO:0000256" key="10">
    <source>
        <dbReference type="ARBA" id="ARBA00025810"/>
    </source>
</evidence>
<gene>
    <name evidence="12" type="ORF">B1B_07101</name>
</gene>
<evidence type="ECO:0000256" key="6">
    <source>
        <dbReference type="ARBA" id="ARBA00022842"/>
    </source>
</evidence>
<evidence type="ECO:0000256" key="5">
    <source>
        <dbReference type="ARBA" id="ARBA00022723"/>
    </source>
</evidence>